<keyword evidence="3" id="KW-1185">Reference proteome</keyword>
<reference evidence="2 3" key="1">
    <citation type="submission" date="2006-06" db="EMBL/GenBank/DDBJ databases">
        <authorList>
            <person name="Moran M.A."/>
            <person name="Ferriera S."/>
            <person name="Johnson J."/>
            <person name="Kravitz S."/>
            <person name="Beeson K."/>
            <person name="Sutton G."/>
            <person name="Rogers Y.-H."/>
            <person name="Friedman R."/>
            <person name="Frazier M."/>
            <person name="Venter J.C."/>
        </authorList>
    </citation>
    <scope>NUCLEOTIDE SEQUENCE [LARGE SCALE GENOMIC DNA]</scope>
    <source>
        <strain evidence="2 3">E-37</strain>
    </source>
</reference>
<dbReference type="AlphaFoldDB" id="A3K3L6"/>
<dbReference type="EMBL" id="AAYA01000006">
    <property type="protein sequence ID" value="EBA08130.1"/>
    <property type="molecule type" value="Genomic_DNA"/>
</dbReference>
<protein>
    <submittedName>
        <fullName evidence="2">Uncharacterized protein</fullName>
    </submittedName>
</protein>
<evidence type="ECO:0000313" key="2">
    <source>
        <dbReference type="EMBL" id="EBA08130.1"/>
    </source>
</evidence>
<organism evidence="2 3">
    <name type="scientific">Sagittula stellata (strain ATCC 700073 / DSM 11524 / E-37)</name>
    <dbReference type="NCBI Taxonomy" id="388399"/>
    <lineage>
        <taxon>Bacteria</taxon>
        <taxon>Pseudomonadati</taxon>
        <taxon>Pseudomonadota</taxon>
        <taxon>Alphaproteobacteria</taxon>
        <taxon>Rhodobacterales</taxon>
        <taxon>Roseobacteraceae</taxon>
        <taxon>Sagittula</taxon>
    </lineage>
</organism>
<proteinExistence type="predicted"/>
<feature type="signal peptide" evidence="1">
    <location>
        <begin position="1"/>
        <end position="28"/>
    </location>
</feature>
<gene>
    <name evidence="2" type="ORF">SSE37_11319</name>
</gene>
<comment type="caution">
    <text evidence="2">The sequence shown here is derived from an EMBL/GenBank/DDBJ whole genome shotgun (WGS) entry which is preliminary data.</text>
</comment>
<accession>A3K3L6</accession>
<evidence type="ECO:0000313" key="3">
    <source>
        <dbReference type="Proteomes" id="UP000005713"/>
    </source>
</evidence>
<keyword evidence="1" id="KW-0732">Signal</keyword>
<dbReference type="Proteomes" id="UP000005713">
    <property type="component" value="Unassembled WGS sequence"/>
</dbReference>
<sequence>MINRSLSMSRCTAALTAALWCVSLPASAQEDDTAAMLVQFQNATCASPVATPLSQVDFGSDWREAQDEDREALVELLADFATRIDFLTNQQGDADPKAVLAGHRLRWQRAILATDPAAPQARIMRHTTVGALTSALYAEQAEGESMLSCTLVLQGPSEDLVDGLARRFEVMPVYENALTRHWQARDAVTSPDGETRDALRSLTLRLSPADQSVTHAVLTYRTTLARGEE</sequence>
<evidence type="ECO:0000256" key="1">
    <source>
        <dbReference type="SAM" id="SignalP"/>
    </source>
</evidence>
<name>A3K3L6_SAGS3</name>
<feature type="chain" id="PRO_5002655191" evidence="1">
    <location>
        <begin position="29"/>
        <end position="229"/>
    </location>
</feature>